<accession>A0A6G7VDC5</accession>
<organism evidence="1 2">
    <name type="scientific">Caldichromatium japonicum</name>
    <dbReference type="NCBI Taxonomy" id="2699430"/>
    <lineage>
        <taxon>Bacteria</taxon>
        <taxon>Pseudomonadati</taxon>
        <taxon>Pseudomonadota</taxon>
        <taxon>Gammaproteobacteria</taxon>
        <taxon>Chromatiales</taxon>
        <taxon>Chromatiaceae</taxon>
        <taxon>Caldichromatium</taxon>
    </lineage>
</organism>
<name>A0A6G7VDC5_9GAMM</name>
<keyword evidence="2" id="KW-1185">Reference proteome</keyword>
<dbReference type="AlphaFoldDB" id="A0A6G7VDC5"/>
<dbReference type="EMBL" id="CP048029">
    <property type="protein sequence ID" value="QIK37876.1"/>
    <property type="molecule type" value="Genomic_DNA"/>
</dbReference>
<evidence type="ECO:0000313" key="2">
    <source>
        <dbReference type="Proteomes" id="UP000502699"/>
    </source>
</evidence>
<gene>
    <name evidence="1" type="ORF">GWK36_07625</name>
</gene>
<dbReference type="KEGG" id="cjap:GWK36_07625"/>
<proteinExistence type="predicted"/>
<protein>
    <submittedName>
        <fullName evidence="1">Uncharacterized protein</fullName>
    </submittedName>
</protein>
<dbReference type="RefSeq" id="WP_166270639.1">
    <property type="nucleotide sequence ID" value="NZ_CP048029.1"/>
</dbReference>
<reference evidence="2" key="1">
    <citation type="submission" date="2020-01" db="EMBL/GenBank/DDBJ databases">
        <title>Caldichromatium gen. nov., sp. nov., a thermophilic purple sulfur bacterium member of the family Chromatiaceae isolated from Nakabusa hot spring, Japan.</title>
        <authorList>
            <person name="Saini M.K."/>
            <person name="Hanada S."/>
            <person name="Tank M."/>
        </authorList>
    </citation>
    <scope>NUCLEOTIDE SEQUENCE [LARGE SCALE GENOMIC DNA]</scope>
    <source>
        <strain evidence="2">No.7</strain>
    </source>
</reference>
<dbReference type="Proteomes" id="UP000502699">
    <property type="component" value="Chromosome"/>
</dbReference>
<sequence length="78" mass="8965">MSSAIELYEALTQVPDERTRAPLIPAAVERLEERYPHLPDPAAQGQVRKTELRIKREIESVRADLKTEIERVKNDLLT</sequence>
<evidence type="ECO:0000313" key="1">
    <source>
        <dbReference type="EMBL" id="QIK37876.1"/>
    </source>
</evidence>